<feature type="region of interest" description="Disordered" evidence="1">
    <location>
        <begin position="118"/>
        <end position="139"/>
    </location>
</feature>
<proteinExistence type="predicted"/>
<evidence type="ECO:0000313" key="3">
    <source>
        <dbReference type="EMBL" id="OMI07146.1"/>
    </source>
</evidence>
<keyword evidence="2" id="KW-1133">Transmembrane helix</keyword>
<keyword evidence="2" id="KW-0812">Transmembrane</keyword>
<evidence type="ECO:0000256" key="2">
    <source>
        <dbReference type="SAM" id="Phobius"/>
    </source>
</evidence>
<name>A0A1R1QR46_9BACI</name>
<dbReference type="OrthoDB" id="1929550at2"/>
<feature type="transmembrane region" description="Helical" evidence="2">
    <location>
        <begin position="18"/>
        <end position="40"/>
    </location>
</feature>
<reference evidence="3 4" key="1">
    <citation type="submission" date="2017-01" db="EMBL/GenBank/DDBJ databases">
        <title>Bacillus phylogenomics.</title>
        <authorList>
            <person name="Dunlap C."/>
        </authorList>
    </citation>
    <scope>NUCLEOTIDE SEQUENCE [LARGE SCALE GENOMIC DNA]</scope>
    <source>
        <strain evidence="3 4">NRRL B-41282</strain>
    </source>
</reference>
<evidence type="ECO:0000256" key="1">
    <source>
        <dbReference type="SAM" id="MobiDB-lite"/>
    </source>
</evidence>
<evidence type="ECO:0000313" key="4">
    <source>
        <dbReference type="Proteomes" id="UP000187367"/>
    </source>
</evidence>
<dbReference type="EMBL" id="MTJL01000011">
    <property type="protein sequence ID" value="OMI07146.1"/>
    <property type="molecule type" value="Genomic_DNA"/>
</dbReference>
<protein>
    <submittedName>
        <fullName evidence="3">Uncharacterized protein</fullName>
    </submittedName>
</protein>
<dbReference type="RefSeq" id="WP_076759812.1">
    <property type="nucleotide sequence ID" value="NZ_JARMMI010000003.1"/>
</dbReference>
<feature type="transmembrane region" description="Helical" evidence="2">
    <location>
        <begin position="47"/>
        <end position="66"/>
    </location>
</feature>
<feature type="compositionally biased region" description="Polar residues" evidence="1">
    <location>
        <begin position="126"/>
        <end position="139"/>
    </location>
</feature>
<accession>A0A1R1QR46</accession>
<comment type="caution">
    <text evidence="3">The sequence shown here is derived from an EMBL/GenBank/DDBJ whole genome shotgun (WGS) entry which is preliminary data.</text>
</comment>
<gene>
    <name evidence="3" type="ORF">BW143_08150</name>
</gene>
<accession>A0A1R1S1K5</accession>
<keyword evidence="4" id="KW-1185">Reference proteome</keyword>
<sequence>MAKGFTNEGAKWEIAHSFWILFTWVPFAFLSWFAFIYIGARTKQKKWLLAGVAYAAVVLCTAFTARTLFFDLAMKMLLIVWVISIIHAFKIRPEFLVRLEAVYQIKRSEMNELRQELENENFPEPSGQNRSSRVTLTKK</sequence>
<dbReference type="AlphaFoldDB" id="A0A1R1QR46"/>
<organism evidence="3 4">
    <name type="scientific">Bacillus swezeyi</name>
    <dbReference type="NCBI Taxonomy" id="1925020"/>
    <lineage>
        <taxon>Bacteria</taxon>
        <taxon>Bacillati</taxon>
        <taxon>Bacillota</taxon>
        <taxon>Bacilli</taxon>
        <taxon>Bacillales</taxon>
        <taxon>Bacillaceae</taxon>
        <taxon>Bacillus</taxon>
    </lineage>
</organism>
<keyword evidence="2" id="KW-0472">Membrane</keyword>
<dbReference type="Proteomes" id="UP000187367">
    <property type="component" value="Unassembled WGS sequence"/>
</dbReference>